<protein>
    <submittedName>
        <fullName evidence="1">Uncharacterized protein</fullName>
    </submittedName>
</protein>
<comment type="caution">
    <text evidence="1">The sequence shown here is derived from an EMBL/GenBank/DDBJ whole genome shotgun (WGS) entry which is preliminary data.</text>
</comment>
<proteinExistence type="predicted"/>
<name>A0ABV0R4D3_9TELE</name>
<accession>A0ABV0R4D3</accession>
<dbReference type="EMBL" id="JAHRIN010034082">
    <property type="protein sequence ID" value="MEQ2202966.1"/>
    <property type="molecule type" value="Genomic_DNA"/>
</dbReference>
<gene>
    <name evidence="1" type="ORF">XENOCAPTIV_021614</name>
</gene>
<keyword evidence="2" id="KW-1185">Reference proteome</keyword>
<dbReference type="Proteomes" id="UP001434883">
    <property type="component" value="Unassembled WGS sequence"/>
</dbReference>
<evidence type="ECO:0000313" key="2">
    <source>
        <dbReference type="Proteomes" id="UP001434883"/>
    </source>
</evidence>
<evidence type="ECO:0000313" key="1">
    <source>
        <dbReference type="EMBL" id="MEQ2202966.1"/>
    </source>
</evidence>
<organism evidence="1 2">
    <name type="scientific">Xenoophorus captivus</name>
    <dbReference type="NCBI Taxonomy" id="1517983"/>
    <lineage>
        <taxon>Eukaryota</taxon>
        <taxon>Metazoa</taxon>
        <taxon>Chordata</taxon>
        <taxon>Craniata</taxon>
        <taxon>Vertebrata</taxon>
        <taxon>Euteleostomi</taxon>
        <taxon>Actinopterygii</taxon>
        <taxon>Neopterygii</taxon>
        <taxon>Teleostei</taxon>
        <taxon>Neoteleostei</taxon>
        <taxon>Acanthomorphata</taxon>
        <taxon>Ovalentaria</taxon>
        <taxon>Atherinomorphae</taxon>
        <taxon>Cyprinodontiformes</taxon>
        <taxon>Goodeidae</taxon>
        <taxon>Xenoophorus</taxon>
    </lineage>
</organism>
<reference evidence="1 2" key="1">
    <citation type="submission" date="2021-06" db="EMBL/GenBank/DDBJ databases">
        <authorList>
            <person name="Palmer J.M."/>
        </authorList>
    </citation>
    <scope>NUCLEOTIDE SEQUENCE [LARGE SCALE GENOMIC DNA]</scope>
    <source>
        <strain evidence="1 2">XC_2019</strain>
        <tissue evidence="1">Muscle</tissue>
    </source>
</reference>
<sequence length="107" mass="12540">MFFVLQTDLRSHFCYIASIFTLNAAALYKCLEKHHRQGQTDRLEKSVWIKGTLWFNIPLYLCHVFYSFVWKQSGIAADEDKLQTNVHLILEHSRKEDFGGESSLLMN</sequence>